<dbReference type="GO" id="GO:0005975">
    <property type="term" value="P:carbohydrate metabolic process"/>
    <property type="evidence" value="ECO:0007669"/>
    <property type="project" value="InterPro"/>
</dbReference>
<dbReference type="CDD" id="cd10918">
    <property type="entry name" value="CE4_NodB_like_5s_6s"/>
    <property type="match status" value="1"/>
</dbReference>
<evidence type="ECO:0000313" key="3">
    <source>
        <dbReference type="Proteomes" id="UP001138686"/>
    </source>
</evidence>
<feature type="domain" description="NodB homology" evidence="1">
    <location>
        <begin position="50"/>
        <end position="227"/>
    </location>
</feature>
<proteinExistence type="predicted"/>
<dbReference type="PANTHER" id="PTHR34216">
    <property type="match status" value="1"/>
</dbReference>
<name>A0A9X1FPR0_9FLAO</name>
<keyword evidence="3" id="KW-1185">Reference proteome</keyword>
<comment type="caution">
    <text evidence="2">The sequence shown here is derived from an EMBL/GenBank/DDBJ whole genome shotgun (WGS) entry which is preliminary data.</text>
</comment>
<protein>
    <submittedName>
        <fullName evidence="2">Polysaccharide deacetylase family protein</fullName>
    </submittedName>
</protein>
<dbReference type="InterPro" id="IPR002509">
    <property type="entry name" value="NODB_dom"/>
</dbReference>
<dbReference type="EMBL" id="JAHWDP010000003">
    <property type="protein sequence ID" value="MBW2938361.1"/>
    <property type="molecule type" value="Genomic_DNA"/>
</dbReference>
<dbReference type="InterPro" id="IPR051398">
    <property type="entry name" value="Polysacch_Deacetylase"/>
</dbReference>
<dbReference type="GO" id="GO:0016810">
    <property type="term" value="F:hydrolase activity, acting on carbon-nitrogen (but not peptide) bonds"/>
    <property type="evidence" value="ECO:0007669"/>
    <property type="project" value="InterPro"/>
</dbReference>
<dbReference type="Pfam" id="PF01522">
    <property type="entry name" value="Polysacc_deac_1"/>
    <property type="match status" value="1"/>
</dbReference>
<organism evidence="2 3">
    <name type="scientific">Halomarinibacterium sedimenti</name>
    <dbReference type="NCBI Taxonomy" id="2857106"/>
    <lineage>
        <taxon>Bacteria</taxon>
        <taxon>Pseudomonadati</taxon>
        <taxon>Bacteroidota</taxon>
        <taxon>Flavobacteriia</taxon>
        <taxon>Flavobacteriales</taxon>
        <taxon>Flavobacteriaceae</taxon>
        <taxon>Halomarinibacterium</taxon>
    </lineage>
</organism>
<dbReference type="Proteomes" id="UP001138686">
    <property type="component" value="Unassembled WGS sequence"/>
</dbReference>
<sequence length="227" mass="26543">MYHKICASESEGLTISASKLEAQFQYLSEKGYRSYHLSELMDLKKLPSKKSVVITFDDGYVSQLEYAVPLLEKYHLKATFFIPLKYLGQTDAWNTPSYPLMTAEQLKSLNPDNIELGYHSYAHQKYNELSLSEIAEDTRKAFETDSKNELSLTSTLAYPYGKFPRKNPEKEQFFNHLKEQQFTYGLRIGNRVNHFPFKNPFEINRIDVKGEYSLKKFQRKLKFGKLF</sequence>
<accession>A0A9X1FPR0</accession>
<dbReference type="AlphaFoldDB" id="A0A9X1FPR0"/>
<dbReference type="RefSeq" id="WP_219052873.1">
    <property type="nucleotide sequence ID" value="NZ_JAHWDP010000003.1"/>
</dbReference>
<gene>
    <name evidence="2" type="ORF">KXJ69_09605</name>
</gene>
<dbReference type="PROSITE" id="PS51677">
    <property type="entry name" value="NODB"/>
    <property type="match status" value="1"/>
</dbReference>
<dbReference type="PANTHER" id="PTHR34216:SF3">
    <property type="entry name" value="POLY-BETA-1,6-N-ACETYL-D-GLUCOSAMINE N-DEACETYLASE"/>
    <property type="match status" value="1"/>
</dbReference>
<evidence type="ECO:0000259" key="1">
    <source>
        <dbReference type="PROSITE" id="PS51677"/>
    </source>
</evidence>
<evidence type="ECO:0000313" key="2">
    <source>
        <dbReference type="EMBL" id="MBW2938361.1"/>
    </source>
</evidence>
<reference evidence="2" key="1">
    <citation type="submission" date="2021-07" db="EMBL/GenBank/DDBJ databases">
        <title>Aureisphaera sp. CAU 1614 isolated from sea sediment.</title>
        <authorList>
            <person name="Kim W."/>
        </authorList>
    </citation>
    <scope>NUCLEOTIDE SEQUENCE</scope>
    <source>
        <strain evidence="2">CAU 1614</strain>
    </source>
</reference>